<dbReference type="AlphaFoldDB" id="X1AG33"/>
<evidence type="ECO:0000313" key="2">
    <source>
        <dbReference type="EMBL" id="GAG59006.1"/>
    </source>
</evidence>
<dbReference type="InterPro" id="IPR001173">
    <property type="entry name" value="Glyco_trans_2-like"/>
</dbReference>
<organism evidence="2">
    <name type="scientific">marine sediment metagenome</name>
    <dbReference type="NCBI Taxonomy" id="412755"/>
    <lineage>
        <taxon>unclassified sequences</taxon>
        <taxon>metagenomes</taxon>
        <taxon>ecological metagenomes</taxon>
    </lineage>
</organism>
<dbReference type="Gene3D" id="3.90.550.10">
    <property type="entry name" value="Spore Coat Polysaccharide Biosynthesis Protein SpsA, Chain A"/>
    <property type="match status" value="1"/>
</dbReference>
<dbReference type="PANTHER" id="PTHR22916:SF64">
    <property type="entry name" value="TRANSFERASE, PUTATIVE-RELATED"/>
    <property type="match status" value="1"/>
</dbReference>
<dbReference type="SUPFAM" id="SSF53448">
    <property type="entry name" value="Nucleotide-diphospho-sugar transferases"/>
    <property type="match status" value="1"/>
</dbReference>
<gene>
    <name evidence="2" type="ORF">S01H4_19794</name>
</gene>
<feature type="non-terminal residue" evidence="2">
    <location>
        <position position="140"/>
    </location>
</feature>
<dbReference type="InterPro" id="IPR029044">
    <property type="entry name" value="Nucleotide-diphossugar_trans"/>
</dbReference>
<proteinExistence type="predicted"/>
<sequence>MNVSVVISTYSVERFNDVMECLESLSKQTLPPSDIILSLDPDDKLVEFYSSRIPSYVKIVVTEKKGLSNARNAGIKRASGNIVAFIDDDACADKNWLKNLIKNYEDSDVWGVGGLINPIWENGRPRWFPDELDWIVGCSY</sequence>
<dbReference type="PANTHER" id="PTHR22916">
    <property type="entry name" value="GLYCOSYLTRANSFERASE"/>
    <property type="match status" value="1"/>
</dbReference>
<dbReference type="EMBL" id="BART01008851">
    <property type="protein sequence ID" value="GAG59006.1"/>
    <property type="molecule type" value="Genomic_DNA"/>
</dbReference>
<protein>
    <recommendedName>
        <fullName evidence="1">Glycosyltransferase 2-like domain-containing protein</fullName>
    </recommendedName>
</protein>
<accession>X1AG33</accession>
<evidence type="ECO:0000259" key="1">
    <source>
        <dbReference type="Pfam" id="PF00535"/>
    </source>
</evidence>
<dbReference type="Pfam" id="PF00535">
    <property type="entry name" value="Glycos_transf_2"/>
    <property type="match status" value="1"/>
</dbReference>
<feature type="domain" description="Glycosyltransferase 2-like" evidence="1">
    <location>
        <begin position="4"/>
        <end position="116"/>
    </location>
</feature>
<name>X1AG33_9ZZZZ</name>
<comment type="caution">
    <text evidence="2">The sequence shown here is derived from an EMBL/GenBank/DDBJ whole genome shotgun (WGS) entry which is preliminary data.</text>
</comment>
<reference evidence="2" key="1">
    <citation type="journal article" date="2014" name="Front. Microbiol.">
        <title>High frequency of phylogenetically diverse reductive dehalogenase-homologous genes in deep subseafloor sedimentary metagenomes.</title>
        <authorList>
            <person name="Kawai M."/>
            <person name="Futagami T."/>
            <person name="Toyoda A."/>
            <person name="Takaki Y."/>
            <person name="Nishi S."/>
            <person name="Hori S."/>
            <person name="Arai W."/>
            <person name="Tsubouchi T."/>
            <person name="Morono Y."/>
            <person name="Uchiyama I."/>
            <person name="Ito T."/>
            <person name="Fujiyama A."/>
            <person name="Inagaki F."/>
            <person name="Takami H."/>
        </authorList>
    </citation>
    <scope>NUCLEOTIDE SEQUENCE</scope>
    <source>
        <strain evidence="2">Expedition CK06-06</strain>
    </source>
</reference>
<dbReference type="CDD" id="cd00761">
    <property type="entry name" value="Glyco_tranf_GTA_type"/>
    <property type="match status" value="1"/>
</dbReference>